<comment type="caution">
    <text evidence="1">The sequence shown here is derived from an EMBL/GenBank/DDBJ whole genome shotgun (WGS) entry which is preliminary data.</text>
</comment>
<evidence type="ECO:0000313" key="2">
    <source>
        <dbReference type="Proteomes" id="UP001621714"/>
    </source>
</evidence>
<name>A0ABW8Q025_9GAMM</name>
<accession>A0ABW8Q025</accession>
<keyword evidence="2" id="KW-1185">Reference proteome</keyword>
<dbReference type="RefSeq" id="WP_405341531.1">
    <property type="nucleotide sequence ID" value="NZ_JBANFI010000016.1"/>
</dbReference>
<sequence>MARRKELKNIAQGIVSSFVSRNNDYDGYWELAKLYDLSKNNSGAEISIDLLGSTIYPYSESFEPLVYIWQSKFLKILGSRSIPAKWVNSAIIHAKFDVEYREQLHKRGMSGEPCTCECVIITDTGSKYSVSAGTKCMPFSRAWFQRSTRRKNF</sequence>
<evidence type="ECO:0000313" key="1">
    <source>
        <dbReference type="EMBL" id="MFK7161870.1"/>
    </source>
</evidence>
<protein>
    <submittedName>
        <fullName evidence="1">Uncharacterized protein</fullName>
    </submittedName>
</protein>
<dbReference type="Proteomes" id="UP001621714">
    <property type="component" value="Unassembled WGS sequence"/>
</dbReference>
<reference evidence="1 2" key="1">
    <citation type="submission" date="2024-02" db="EMBL/GenBank/DDBJ databases">
        <title>Marinospirillum sp. MEB 164 isolated from Lonar lake sediment.</title>
        <authorList>
            <person name="Joshi A."/>
            <person name="Thite S."/>
        </authorList>
    </citation>
    <scope>NUCLEOTIDE SEQUENCE [LARGE SCALE GENOMIC DNA]</scope>
    <source>
        <strain evidence="1 2">MEB164</strain>
    </source>
</reference>
<organism evidence="1 2">
    <name type="scientific">Marinospirillum alkalitolerans</name>
    <dbReference type="NCBI Taxonomy" id="3123374"/>
    <lineage>
        <taxon>Bacteria</taxon>
        <taxon>Pseudomonadati</taxon>
        <taxon>Pseudomonadota</taxon>
        <taxon>Gammaproteobacteria</taxon>
        <taxon>Oceanospirillales</taxon>
        <taxon>Oceanospirillaceae</taxon>
        <taxon>Marinospirillum</taxon>
    </lineage>
</organism>
<gene>
    <name evidence="1" type="ORF">V6U78_12570</name>
</gene>
<dbReference type="EMBL" id="JBANFI010000016">
    <property type="protein sequence ID" value="MFK7161870.1"/>
    <property type="molecule type" value="Genomic_DNA"/>
</dbReference>
<proteinExistence type="predicted"/>